<accession>A0ABT3TKT3</accession>
<sequence length="297" mass="30957">MQSIERCREEAIALEEAARERSKKTTELFNLQLQGAVSSLESARECLSSFIELGEQRFAETGSSEGFAFTADFSEATSTGSADVSATLLAAVKGSTGVAASIAAYSTVGAVGAASTGASIATLSGAAATNATLAWFGGGALAAGGGGMAVGMGVLGALAAAPVAFAGAEYASKHYKKRGSSSAEELIRIQREYEEKKAECSLADQVSERLGTKIAVFRHIVSRANHWVSLVRSFSDVGSTQLVIVTQAFGLSMMQLEEAFRSVIQHAVVDEQGQLTAPLDLDVDEIVLARESSKWSI</sequence>
<organism evidence="2 3">
    <name type="scientific">Candidatus Litorirhabdus singularis</name>
    <dbReference type="NCBI Taxonomy" id="2518993"/>
    <lineage>
        <taxon>Bacteria</taxon>
        <taxon>Pseudomonadati</taxon>
        <taxon>Pseudomonadota</taxon>
        <taxon>Gammaproteobacteria</taxon>
        <taxon>Cellvibrionales</taxon>
        <taxon>Halieaceae</taxon>
        <taxon>Candidatus Litorirhabdus</taxon>
    </lineage>
</organism>
<comment type="caution">
    <text evidence="2">The sequence shown here is derived from an EMBL/GenBank/DDBJ whole genome shotgun (WGS) entry which is preliminary data.</text>
</comment>
<proteinExistence type="predicted"/>
<dbReference type="EMBL" id="SHNN01000004">
    <property type="protein sequence ID" value="MCX2982881.1"/>
    <property type="molecule type" value="Genomic_DNA"/>
</dbReference>
<gene>
    <name evidence="2" type="ORF">EYC98_18620</name>
</gene>
<feature type="coiled-coil region" evidence="1">
    <location>
        <begin position="4"/>
        <end position="34"/>
    </location>
</feature>
<reference evidence="2" key="1">
    <citation type="submission" date="2019-02" db="EMBL/GenBank/DDBJ databases">
        <authorList>
            <person name="Li S.-H."/>
        </authorList>
    </citation>
    <scope>NUCLEOTIDE SEQUENCE</scope>
    <source>
        <strain evidence="2">IMCC14734</strain>
    </source>
</reference>
<dbReference type="Proteomes" id="UP001143362">
    <property type="component" value="Unassembled WGS sequence"/>
</dbReference>
<evidence type="ECO:0000256" key="1">
    <source>
        <dbReference type="SAM" id="Coils"/>
    </source>
</evidence>
<keyword evidence="3" id="KW-1185">Reference proteome</keyword>
<evidence type="ECO:0000313" key="2">
    <source>
        <dbReference type="EMBL" id="MCX2982881.1"/>
    </source>
</evidence>
<protein>
    <submittedName>
        <fullName evidence="2">Uncharacterized protein</fullName>
    </submittedName>
</protein>
<keyword evidence="1" id="KW-0175">Coiled coil</keyword>
<name>A0ABT3TKT3_9GAMM</name>
<dbReference type="RefSeq" id="WP_279246906.1">
    <property type="nucleotide sequence ID" value="NZ_SHNN01000004.1"/>
</dbReference>
<evidence type="ECO:0000313" key="3">
    <source>
        <dbReference type="Proteomes" id="UP001143362"/>
    </source>
</evidence>